<dbReference type="OrthoDB" id="10248475at2759"/>
<evidence type="ECO:0000256" key="8">
    <source>
        <dbReference type="RuleBase" id="RU003956"/>
    </source>
</evidence>
<feature type="binding site" evidence="7">
    <location>
        <position position="122"/>
    </location>
    <ligand>
        <name>Zn(2+)</name>
        <dbReference type="ChEBI" id="CHEBI:29105"/>
    </ligand>
</feature>
<evidence type="ECO:0000256" key="2">
    <source>
        <dbReference type="ARBA" id="ARBA00006217"/>
    </source>
</evidence>
<name>A0A484K101_9ASTE</name>
<dbReference type="FunFam" id="3.40.1050.10:FF:000003">
    <property type="entry name" value="Carbonic anhydrase"/>
    <property type="match status" value="1"/>
</dbReference>
<feature type="binding site" evidence="7">
    <location>
        <position position="182"/>
    </location>
    <ligand>
        <name>Zn(2+)</name>
        <dbReference type="ChEBI" id="CHEBI:29105"/>
    </ligand>
</feature>
<dbReference type="PANTHER" id="PTHR11002:SF12">
    <property type="entry name" value="CARBONIC ANHYDRASE"/>
    <property type="match status" value="1"/>
</dbReference>
<sequence>MAKPVLNSSAAFQKASDSAAQISGAQFRSMELEQTRFRLSTFPKSNAALRLKASREHTSLVHEIVDCKQKNGVLTKTGSDLFSEMKHRFLSFKKDKYMADLEHFKALAKAQAPKFMVIACADSRVCPSSVLGFEPGEAFVIRNVANLVPHYENGPTEVNAALEFAVNSLNVENILVVGHSCCGGIQALMSMEEDGMSSSGFLHSWVAVGKTARLKTKAVASKLTFDLQCRHCEKESINRSLLNLLTYPWIKNKVVQKQLVIHGGYYDFVNCTFEKWSLDHDDEDDTSSLGTQYSIKNREFWS</sequence>
<accession>A0A484K101</accession>
<dbReference type="SMART" id="SM00947">
    <property type="entry name" value="Pro_CA"/>
    <property type="match status" value="1"/>
</dbReference>
<dbReference type="InterPro" id="IPR015892">
    <property type="entry name" value="Carbonic_anhydrase_CS"/>
</dbReference>
<dbReference type="SUPFAM" id="SSF53056">
    <property type="entry name" value="beta-carbonic anhydrase, cab"/>
    <property type="match status" value="1"/>
</dbReference>
<dbReference type="AlphaFoldDB" id="A0A484K101"/>
<reference evidence="9 10" key="1">
    <citation type="submission" date="2018-04" db="EMBL/GenBank/DDBJ databases">
        <authorList>
            <person name="Vogel A."/>
        </authorList>
    </citation>
    <scope>NUCLEOTIDE SEQUENCE [LARGE SCALE GENOMIC DNA]</scope>
</reference>
<keyword evidence="5 8" id="KW-0456">Lyase</keyword>
<comment type="function">
    <text evidence="1 8">Reversible hydration of carbon dioxide.</text>
</comment>
<dbReference type="InterPro" id="IPR045066">
    <property type="entry name" value="Beta_CA_cladeB"/>
</dbReference>
<dbReference type="Pfam" id="PF00484">
    <property type="entry name" value="Pro_CA"/>
    <property type="match status" value="1"/>
</dbReference>
<evidence type="ECO:0000313" key="9">
    <source>
        <dbReference type="EMBL" id="VFQ59090.1"/>
    </source>
</evidence>
<dbReference type="EC" id="4.2.1.1" evidence="3 8"/>
<dbReference type="GO" id="GO:0004089">
    <property type="term" value="F:carbonate dehydratase activity"/>
    <property type="evidence" value="ECO:0007669"/>
    <property type="project" value="UniProtKB-UniRule"/>
</dbReference>
<evidence type="ECO:0000256" key="4">
    <source>
        <dbReference type="ARBA" id="ARBA00022833"/>
    </source>
</evidence>
<evidence type="ECO:0000256" key="6">
    <source>
        <dbReference type="ARBA" id="ARBA00048348"/>
    </source>
</evidence>
<comment type="cofactor">
    <cofactor evidence="7">
        <name>Zn(2+)</name>
        <dbReference type="ChEBI" id="CHEBI:29105"/>
    </cofactor>
    <text evidence="7">Binds 1 zinc ion per subunit.</text>
</comment>
<dbReference type="Gene3D" id="3.40.1050.10">
    <property type="entry name" value="Carbonic anhydrase"/>
    <property type="match status" value="1"/>
</dbReference>
<proteinExistence type="inferred from homology"/>
<evidence type="ECO:0000256" key="3">
    <source>
        <dbReference type="ARBA" id="ARBA00012925"/>
    </source>
</evidence>
<dbReference type="PROSITE" id="PS00705">
    <property type="entry name" value="PROK_CO2_ANHYDRASE_2"/>
    <property type="match status" value="1"/>
</dbReference>
<evidence type="ECO:0000256" key="1">
    <source>
        <dbReference type="ARBA" id="ARBA00002904"/>
    </source>
</evidence>
<dbReference type="InterPro" id="IPR036874">
    <property type="entry name" value="Carbonic_anhydrase_sf"/>
</dbReference>
<protein>
    <recommendedName>
        <fullName evidence="3 8">Carbonic anhydrase</fullName>
        <ecNumber evidence="3 8">4.2.1.1</ecNumber>
    </recommendedName>
    <alternativeName>
        <fullName evidence="8">Carbonate dehydratase</fullName>
    </alternativeName>
</protein>
<evidence type="ECO:0000313" key="10">
    <source>
        <dbReference type="Proteomes" id="UP000595140"/>
    </source>
</evidence>
<keyword evidence="7" id="KW-0479">Metal-binding</keyword>
<keyword evidence="4 7" id="KW-0862">Zinc</keyword>
<dbReference type="PROSITE" id="PS00704">
    <property type="entry name" value="PROK_CO2_ANHYDRASE_1"/>
    <property type="match status" value="1"/>
</dbReference>
<dbReference type="InterPro" id="IPR001765">
    <property type="entry name" value="Carbonic_anhydrase"/>
</dbReference>
<dbReference type="CDD" id="cd00884">
    <property type="entry name" value="beta_CA_cladeB"/>
    <property type="match status" value="1"/>
</dbReference>
<comment type="similarity">
    <text evidence="2 8">Belongs to the beta-class carbonic anhydrase family.</text>
</comment>
<dbReference type="Proteomes" id="UP000595140">
    <property type="component" value="Unassembled WGS sequence"/>
</dbReference>
<dbReference type="EMBL" id="OOIL02000002">
    <property type="protein sequence ID" value="VFQ59090.1"/>
    <property type="molecule type" value="Genomic_DNA"/>
</dbReference>
<organism evidence="9 10">
    <name type="scientific">Cuscuta campestris</name>
    <dbReference type="NCBI Taxonomy" id="132261"/>
    <lineage>
        <taxon>Eukaryota</taxon>
        <taxon>Viridiplantae</taxon>
        <taxon>Streptophyta</taxon>
        <taxon>Embryophyta</taxon>
        <taxon>Tracheophyta</taxon>
        <taxon>Spermatophyta</taxon>
        <taxon>Magnoliopsida</taxon>
        <taxon>eudicotyledons</taxon>
        <taxon>Gunneridae</taxon>
        <taxon>Pentapetalae</taxon>
        <taxon>asterids</taxon>
        <taxon>lamiids</taxon>
        <taxon>Solanales</taxon>
        <taxon>Convolvulaceae</taxon>
        <taxon>Cuscuteae</taxon>
        <taxon>Cuscuta</taxon>
        <taxon>Cuscuta subgen. Grammica</taxon>
        <taxon>Cuscuta sect. Cleistogrammica</taxon>
    </lineage>
</organism>
<evidence type="ECO:0000256" key="7">
    <source>
        <dbReference type="PIRSR" id="PIRSR601765-1"/>
    </source>
</evidence>
<feature type="binding site" evidence="7">
    <location>
        <position position="179"/>
    </location>
    <ligand>
        <name>Zn(2+)</name>
        <dbReference type="ChEBI" id="CHEBI:29105"/>
    </ligand>
</feature>
<comment type="catalytic activity">
    <reaction evidence="6 8">
        <text>hydrogencarbonate + H(+) = CO2 + H2O</text>
        <dbReference type="Rhea" id="RHEA:10748"/>
        <dbReference type="ChEBI" id="CHEBI:15377"/>
        <dbReference type="ChEBI" id="CHEBI:15378"/>
        <dbReference type="ChEBI" id="CHEBI:16526"/>
        <dbReference type="ChEBI" id="CHEBI:17544"/>
        <dbReference type="EC" id="4.2.1.1"/>
    </reaction>
</comment>
<gene>
    <name evidence="9" type="ORF">CCAM_LOCUS866</name>
</gene>
<keyword evidence="10" id="KW-1185">Reference proteome</keyword>
<feature type="binding site" evidence="7">
    <location>
        <position position="120"/>
    </location>
    <ligand>
        <name>Zn(2+)</name>
        <dbReference type="ChEBI" id="CHEBI:29105"/>
    </ligand>
</feature>
<dbReference type="GO" id="GO:0015976">
    <property type="term" value="P:carbon utilization"/>
    <property type="evidence" value="ECO:0007669"/>
    <property type="project" value="InterPro"/>
</dbReference>
<evidence type="ECO:0000256" key="5">
    <source>
        <dbReference type="ARBA" id="ARBA00023239"/>
    </source>
</evidence>
<dbReference type="PANTHER" id="PTHR11002">
    <property type="entry name" value="CARBONIC ANHYDRASE"/>
    <property type="match status" value="1"/>
</dbReference>
<dbReference type="GO" id="GO:0008270">
    <property type="term" value="F:zinc ion binding"/>
    <property type="evidence" value="ECO:0007669"/>
    <property type="project" value="UniProtKB-UniRule"/>
</dbReference>